<dbReference type="InterPro" id="IPR012907">
    <property type="entry name" value="Peptidase_S11_C"/>
</dbReference>
<dbReference type="InterPro" id="IPR015956">
    <property type="entry name" value="Peniciliin-bd_prot_C_sf"/>
</dbReference>
<evidence type="ECO:0000256" key="7">
    <source>
        <dbReference type="ARBA" id="ARBA00022729"/>
    </source>
</evidence>
<evidence type="ECO:0000256" key="13">
    <source>
        <dbReference type="PIRSR" id="PIRSR618044-1"/>
    </source>
</evidence>
<evidence type="ECO:0000256" key="4">
    <source>
        <dbReference type="ARBA" id="ARBA00012448"/>
    </source>
</evidence>
<dbReference type="PROSITE" id="PS51257">
    <property type="entry name" value="PROKAR_LIPOPROTEIN"/>
    <property type="match status" value="1"/>
</dbReference>
<dbReference type="UniPathway" id="UPA00219"/>
<comment type="caution">
    <text evidence="18">The sequence shown here is derived from an EMBL/GenBank/DDBJ whole genome shotgun (WGS) entry which is preliminary data.</text>
</comment>
<evidence type="ECO:0000313" key="19">
    <source>
        <dbReference type="Proteomes" id="UP000012589"/>
    </source>
</evidence>
<dbReference type="PATRIC" id="fig|1235802.3.peg.294"/>
<sequence length="394" mass="43031">MMKRFITAFLALVLLISAACPVYAKKKQTSTQPSLDISAPSVLLMEAETGTILYQKKEHTPRPPASVTKVMTLCLIFDAIEKKQIALTDEVTVSEYAAGMGGSQVFLEAGEVQTVETLIKCISIASANDACVAMAEFICGSEEEFVAQMNQKAADLGMKDTHFVNCCGLSADGHVTSAYDIGLMARELSVRHPQIHDYCTIWMENIIHRTKRGDSEFGLANTNKLLKQYPYATGLKTGYTSAAKYCLAATAEKDGIKLIAVLMAAPDIKSRTADAQTLLNYGFSVCRVYQDKNPSPLPHIAVKKGEKDTVALTYESEMSYVSTSGEDLGQVTKKIRLPKSVTAPVKQGDPAGTVTYYLGKKKLGRINILYADSVKHAAFTDYFLNLLQKLFLLT</sequence>
<reference evidence="18 19" key="1">
    <citation type="journal article" date="2014" name="Genome Announc.">
        <title>Draft genome sequences of the altered schaedler flora, a defined bacterial community from gnotobiotic mice.</title>
        <authorList>
            <person name="Wannemuehler M.J."/>
            <person name="Overstreet A.M."/>
            <person name="Ward D.V."/>
            <person name="Phillips G.J."/>
        </authorList>
    </citation>
    <scope>NUCLEOTIDE SEQUENCE [LARGE SCALE GENOMIC DNA]</scope>
    <source>
        <strain evidence="18 19">ASF492</strain>
    </source>
</reference>
<dbReference type="GO" id="GO:0006508">
    <property type="term" value="P:proteolysis"/>
    <property type="evidence" value="ECO:0007669"/>
    <property type="project" value="UniProtKB-KW"/>
</dbReference>
<accession>N2B8H4</accession>
<proteinExistence type="inferred from homology"/>
<evidence type="ECO:0000256" key="6">
    <source>
        <dbReference type="ARBA" id="ARBA00022670"/>
    </source>
</evidence>
<keyword evidence="5" id="KW-0121">Carboxypeptidase</keyword>
<dbReference type="Pfam" id="PF00768">
    <property type="entry name" value="Peptidase_S11"/>
    <property type="match status" value="1"/>
</dbReference>
<dbReference type="InterPro" id="IPR037167">
    <property type="entry name" value="Peptidase_S11_C_sf"/>
</dbReference>
<evidence type="ECO:0000256" key="9">
    <source>
        <dbReference type="ARBA" id="ARBA00022960"/>
    </source>
</evidence>
<dbReference type="GO" id="GO:0008360">
    <property type="term" value="P:regulation of cell shape"/>
    <property type="evidence" value="ECO:0007669"/>
    <property type="project" value="UniProtKB-KW"/>
</dbReference>
<protein>
    <recommendedName>
        <fullName evidence="4">serine-type D-Ala-D-Ala carboxypeptidase</fullName>
        <ecNumber evidence="4">3.4.16.4</ecNumber>
    </recommendedName>
</protein>
<keyword evidence="7 16" id="KW-0732">Signal</keyword>
<name>N2B8H4_9FIRM</name>
<dbReference type="PRINTS" id="PR00725">
    <property type="entry name" value="DADACBPTASE1"/>
</dbReference>
<dbReference type="EC" id="3.4.16.4" evidence="4"/>
<comment type="catalytic activity">
    <reaction evidence="12">
        <text>Preferential cleavage: (Ac)2-L-Lys-D-Ala-|-D-Ala. Also transpeptidation of peptidyl-alanyl moieties that are N-acyl substituents of D-alanine.</text>
        <dbReference type="EC" id="3.4.16.4"/>
    </reaction>
</comment>
<dbReference type="SMART" id="SM00936">
    <property type="entry name" value="PBP5_C"/>
    <property type="match status" value="1"/>
</dbReference>
<evidence type="ECO:0000256" key="3">
    <source>
        <dbReference type="ARBA" id="ARBA00007164"/>
    </source>
</evidence>
<keyword evidence="19" id="KW-1185">Reference proteome</keyword>
<dbReference type="STRING" id="1235802.C823_00281"/>
<dbReference type="GO" id="GO:0071555">
    <property type="term" value="P:cell wall organization"/>
    <property type="evidence" value="ECO:0007669"/>
    <property type="project" value="UniProtKB-KW"/>
</dbReference>
<comment type="similarity">
    <text evidence="3 15">Belongs to the peptidase S11 family.</text>
</comment>
<evidence type="ECO:0000259" key="17">
    <source>
        <dbReference type="SMART" id="SM00936"/>
    </source>
</evidence>
<comment type="function">
    <text evidence="1">Removes C-terminal D-alanyl residues from sugar-peptide cell wall precursors.</text>
</comment>
<dbReference type="SUPFAM" id="SSF69189">
    <property type="entry name" value="Penicillin-binding protein associated domain"/>
    <property type="match status" value="1"/>
</dbReference>
<evidence type="ECO:0000313" key="18">
    <source>
        <dbReference type="EMBL" id="EMZ37957.1"/>
    </source>
</evidence>
<evidence type="ECO:0000256" key="1">
    <source>
        <dbReference type="ARBA" id="ARBA00003217"/>
    </source>
</evidence>
<feature type="active site" evidence="13">
    <location>
        <position position="126"/>
    </location>
</feature>
<dbReference type="GO" id="GO:0009252">
    <property type="term" value="P:peptidoglycan biosynthetic process"/>
    <property type="evidence" value="ECO:0007669"/>
    <property type="project" value="UniProtKB-UniPathway"/>
</dbReference>
<evidence type="ECO:0000256" key="10">
    <source>
        <dbReference type="ARBA" id="ARBA00022984"/>
    </source>
</evidence>
<dbReference type="InterPro" id="IPR018044">
    <property type="entry name" value="Peptidase_S11"/>
</dbReference>
<keyword evidence="10" id="KW-0573">Peptidoglycan synthesis</keyword>
<dbReference type="eggNOG" id="COG1686">
    <property type="taxonomic scope" value="Bacteria"/>
</dbReference>
<evidence type="ECO:0000256" key="16">
    <source>
        <dbReference type="SAM" id="SignalP"/>
    </source>
</evidence>
<dbReference type="AlphaFoldDB" id="N2B8H4"/>
<dbReference type="SUPFAM" id="SSF56601">
    <property type="entry name" value="beta-lactamase/transpeptidase-like"/>
    <property type="match status" value="1"/>
</dbReference>
<feature type="chain" id="PRO_5004114528" description="serine-type D-Ala-D-Ala carboxypeptidase" evidence="16">
    <location>
        <begin position="25"/>
        <end position="394"/>
    </location>
</feature>
<dbReference type="InterPro" id="IPR001967">
    <property type="entry name" value="Peptidase_S11_N"/>
</dbReference>
<feature type="domain" description="Peptidase S11 D-Ala-D-Ala carboxypeptidase A C-terminal" evidence="17">
    <location>
        <begin position="289"/>
        <end position="376"/>
    </location>
</feature>
<keyword evidence="6" id="KW-0645">Protease</keyword>
<dbReference type="Proteomes" id="UP000012589">
    <property type="component" value="Unassembled WGS sequence"/>
</dbReference>
<evidence type="ECO:0000256" key="12">
    <source>
        <dbReference type="ARBA" id="ARBA00034000"/>
    </source>
</evidence>
<dbReference type="PANTHER" id="PTHR21581:SF6">
    <property type="entry name" value="TRAFFICKING PROTEIN PARTICLE COMPLEX SUBUNIT 12"/>
    <property type="match status" value="1"/>
</dbReference>
<feature type="signal peptide" evidence="16">
    <location>
        <begin position="1"/>
        <end position="24"/>
    </location>
</feature>
<dbReference type="PANTHER" id="PTHR21581">
    <property type="entry name" value="D-ALANYL-D-ALANINE CARBOXYPEPTIDASE"/>
    <property type="match status" value="1"/>
</dbReference>
<keyword evidence="11" id="KW-0961">Cell wall biogenesis/degradation</keyword>
<feature type="active site" description="Acyl-ester intermediate" evidence="13">
    <location>
        <position position="66"/>
    </location>
</feature>
<dbReference type="Pfam" id="PF07943">
    <property type="entry name" value="PBP5_C"/>
    <property type="match status" value="1"/>
</dbReference>
<evidence type="ECO:0000256" key="2">
    <source>
        <dbReference type="ARBA" id="ARBA00004752"/>
    </source>
</evidence>
<evidence type="ECO:0000256" key="15">
    <source>
        <dbReference type="RuleBase" id="RU004016"/>
    </source>
</evidence>
<dbReference type="Gene3D" id="3.40.710.10">
    <property type="entry name" value="DD-peptidase/beta-lactamase superfamily"/>
    <property type="match status" value="1"/>
</dbReference>
<dbReference type="GO" id="GO:0009002">
    <property type="term" value="F:serine-type D-Ala-D-Ala carboxypeptidase activity"/>
    <property type="evidence" value="ECO:0007669"/>
    <property type="project" value="UniProtKB-EC"/>
</dbReference>
<feature type="binding site" evidence="14">
    <location>
        <position position="236"/>
    </location>
    <ligand>
        <name>substrate</name>
    </ligand>
</feature>
<dbReference type="Gene3D" id="2.60.410.10">
    <property type="entry name" value="D-Ala-D-Ala carboxypeptidase, C-terminal domain"/>
    <property type="match status" value="1"/>
</dbReference>
<keyword evidence="8" id="KW-0378">Hydrolase</keyword>
<gene>
    <name evidence="18" type="ORF">C823_00281</name>
</gene>
<evidence type="ECO:0000256" key="11">
    <source>
        <dbReference type="ARBA" id="ARBA00023316"/>
    </source>
</evidence>
<dbReference type="EMBL" id="AQFT01000009">
    <property type="protein sequence ID" value="EMZ37957.1"/>
    <property type="molecule type" value="Genomic_DNA"/>
</dbReference>
<evidence type="ECO:0000256" key="5">
    <source>
        <dbReference type="ARBA" id="ARBA00022645"/>
    </source>
</evidence>
<keyword evidence="9" id="KW-0133">Cell shape</keyword>
<comment type="pathway">
    <text evidence="2">Cell wall biogenesis; peptidoglycan biosynthesis.</text>
</comment>
<evidence type="ECO:0000256" key="8">
    <source>
        <dbReference type="ARBA" id="ARBA00022801"/>
    </source>
</evidence>
<feature type="active site" description="Proton acceptor" evidence="13">
    <location>
        <position position="69"/>
    </location>
</feature>
<organism evidence="18 19">
    <name type="scientific">Eubacterium plexicaudatum ASF492</name>
    <dbReference type="NCBI Taxonomy" id="1235802"/>
    <lineage>
        <taxon>Bacteria</taxon>
        <taxon>Bacillati</taxon>
        <taxon>Bacillota</taxon>
        <taxon>Clostridia</taxon>
        <taxon>Eubacteriales</taxon>
        <taxon>Eubacteriaceae</taxon>
        <taxon>Eubacterium</taxon>
    </lineage>
</organism>
<dbReference type="HOGENOM" id="CLU_027070_8_0_9"/>
<evidence type="ECO:0000256" key="14">
    <source>
        <dbReference type="PIRSR" id="PIRSR618044-2"/>
    </source>
</evidence>
<dbReference type="InterPro" id="IPR012338">
    <property type="entry name" value="Beta-lactam/transpept-like"/>
</dbReference>